<dbReference type="AlphaFoldDB" id="A0A7R8XJR6"/>
<accession>A0A7R8XJR6</accession>
<sequence length="482" mass="54650">MENASVMAPPAEATQRKRSLWLKSIPLLGYAILLLSSSKILDLADWYASGRAADSSSILDPSTLSVRELKTLIEVRGLHGTSAIEKEDLVQLLKSTGNVTAGELREIYQGHDEPVFTFTNGTDFSREVEETKDSVWIVLVVPEQSHKFSSWDKVSLWQEIQGKVPRFGIRLGVLDCSILSEVCQRKKWDRPLILISLPKETTGQNEIVINGYNKANVVLKRVEGALKNHVQDIKTVKELESKWLDPSKQADSGALVFFTDGEVVPLFLETLSIKFAGKFQFGSFSSRKGTERETLSRNWSSSRVLLARGGRNEKNQAGSFYRQIEFLSRRPEFLSRQADVISRQAEFLSRQAEFLSRRAEFLFRQAEFLSRQANVISRHAEFLPGHAEFLSRQAEFLSRHAEFLPRHAEFLSRQAEFLSRQAEFLSRQAEFLSRHAEFLSRQADVISRRPEFLSRQTDFLSRLDKCGAKCSSPPSGSLDSIQ</sequence>
<dbReference type="Proteomes" id="UP000677054">
    <property type="component" value="Unassembled WGS sequence"/>
</dbReference>
<dbReference type="EMBL" id="LR901474">
    <property type="protein sequence ID" value="CAD7248700.1"/>
    <property type="molecule type" value="Genomic_DNA"/>
</dbReference>
<evidence type="ECO:0000313" key="1">
    <source>
        <dbReference type="EMBL" id="CAD7248700.1"/>
    </source>
</evidence>
<gene>
    <name evidence="1" type="ORF">DSTB1V02_LOCUS8510</name>
</gene>
<proteinExistence type="predicted"/>
<protein>
    <recommendedName>
        <fullName evidence="3">SAP domain-containing protein</fullName>
    </recommendedName>
</protein>
<organism evidence="1">
    <name type="scientific">Darwinula stevensoni</name>
    <dbReference type="NCBI Taxonomy" id="69355"/>
    <lineage>
        <taxon>Eukaryota</taxon>
        <taxon>Metazoa</taxon>
        <taxon>Ecdysozoa</taxon>
        <taxon>Arthropoda</taxon>
        <taxon>Crustacea</taxon>
        <taxon>Oligostraca</taxon>
        <taxon>Ostracoda</taxon>
        <taxon>Podocopa</taxon>
        <taxon>Podocopida</taxon>
        <taxon>Darwinulocopina</taxon>
        <taxon>Darwinuloidea</taxon>
        <taxon>Darwinulidae</taxon>
        <taxon>Darwinula</taxon>
    </lineage>
</organism>
<name>A0A7R8XJR6_9CRUS</name>
<dbReference type="InterPro" id="IPR042494">
    <property type="entry name" value="RNF103"/>
</dbReference>
<dbReference type="GO" id="GO:0005783">
    <property type="term" value="C:endoplasmic reticulum"/>
    <property type="evidence" value="ECO:0007669"/>
    <property type="project" value="TreeGrafter"/>
</dbReference>
<dbReference type="EMBL" id="CAJPEV010001957">
    <property type="protein sequence ID" value="CAG0895062.1"/>
    <property type="molecule type" value="Genomic_DNA"/>
</dbReference>
<dbReference type="GO" id="GO:0016567">
    <property type="term" value="P:protein ubiquitination"/>
    <property type="evidence" value="ECO:0007669"/>
    <property type="project" value="InterPro"/>
</dbReference>
<dbReference type="GO" id="GO:0036503">
    <property type="term" value="P:ERAD pathway"/>
    <property type="evidence" value="ECO:0007669"/>
    <property type="project" value="TreeGrafter"/>
</dbReference>
<keyword evidence="2" id="KW-1185">Reference proteome</keyword>
<dbReference type="OrthoDB" id="21204at2759"/>
<evidence type="ECO:0000313" key="2">
    <source>
        <dbReference type="Proteomes" id="UP000677054"/>
    </source>
</evidence>
<dbReference type="PANTHER" id="PTHR15302:SF0">
    <property type="entry name" value="E3 UBIQUITIN-PROTEIN LIGASE RNF103"/>
    <property type="match status" value="1"/>
</dbReference>
<dbReference type="PANTHER" id="PTHR15302">
    <property type="entry name" value="E3 UBIQUITIN-PROTEIN LIGASE RNF103"/>
    <property type="match status" value="1"/>
</dbReference>
<dbReference type="GO" id="GO:0004842">
    <property type="term" value="F:ubiquitin-protein transferase activity"/>
    <property type="evidence" value="ECO:0007669"/>
    <property type="project" value="InterPro"/>
</dbReference>
<evidence type="ECO:0008006" key="3">
    <source>
        <dbReference type="Google" id="ProtNLM"/>
    </source>
</evidence>
<reference evidence="1" key="1">
    <citation type="submission" date="2020-11" db="EMBL/GenBank/DDBJ databases">
        <authorList>
            <person name="Tran Van P."/>
        </authorList>
    </citation>
    <scope>NUCLEOTIDE SEQUENCE</scope>
</reference>